<dbReference type="AlphaFoldDB" id="A0AAN9K0U9"/>
<proteinExistence type="predicted"/>
<sequence length="73" mass="8442">MRFKERTKRQEKQRLGEGITMQRKRTHAYVTQQIIDFEFLTQAAATPTTTKFEKSHVNGNGGKIPISMEQNSD</sequence>
<name>A0AAN9K0U9_CANGL</name>
<dbReference type="Proteomes" id="UP001367508">
    <property type="component" value="Unassembled WGS sequence"/>
</dbReference>
<dbReference type="EMBL" id="JAYMYQ010000010">
    <property type="protein sequence ID" value="KAK7307119.1"/>
    <property type="molecule type" value="Genomic_DNA"/>
</dbReference>
<feature type="region of interest" description="Disordered" evidence="1">
    <location>
        <begin position="49"/>
        <end position="73"/>
    </location>
</feature>
<reference evidence="2 3" key="1">
    <citation type="submission" date="2024-01" db="EMBL/GenBank/DDBJ databases">
        <title>The genomes of 5 underutilized Papilionoideae crops provide insights into root nodulation and disease resistanc.</title>
        <authorList>
            <person name="Jiang F."/>
        </authorList>
    </citation>
    <scope>NUCLEOTIDE SEQUENCE [LARGE SCALE GENOMIC DNA]</scope>
    <source>
        <strain evidence="2">LVBAO_FW01</strain>
        <tissue evidence="2">Leaves</tissue>
    </source>
</reference>
<gene>
    <name evidence="2" type="ORF">VNO77_39905</name>
</gene>
<accession>A0AAN9K0U9</accession>
<keyword evidence="3" id="KW-1185">Reference proteome</keyword>
<protein>
    <submittedName>
        <fullName evidence="2">Uncharacterized protein</fullName>
    </submittedName>
</protein>
<organism evidence="2 3">
    <name type="scientific">Canavalia gladiata</name>
    <name type="common">Sword bean</name>
    <name type="synonym">Dolichos gladiatus</name>
    <dbReference type="NCBI Taxonomy" id="3824"/>
    <lineage>
        <taxon>Eukaryota</taxon>
        <taxon>Viridiplantae</taxon>
        <taxon>Streptophyta</taxon>
        <taxon>Embryophyta</taxon>
        <taxon>Tracheophyta</taxon>
        <taxon>Spermatophyta</taxon>
        <taxon>Magnoliopsida</taxon>
        <taxon>eudicotyledons</taxon>
        <taxon>Gunneridae</taxon>
        <taxon>Pentapetalae</taxon>
        <taxon>rosids</taxon>
        <taxon>fabids</taxon>
        <taxon>Fabales</taxon>
        <taxon>Fabaceae</taxon>
        <taxon>Papilionoideae</taxon>
        <taxon>50 kb inversion clade</taxon>
        <taxon>NPAAA clade</taxon>
        <taxon>indigoferoid/millettioid clade</taxon>
        <taxon>Phaseoleae</taxon>
        <taxon>Canavalia</taxon>
    </lineage>
</organism>
<evidence type="ECO:0000313" key="3">
    <source>
        <dbReference type="Proteomes" id="UP001367508"/>
    </source>
</evidence>
<evidence type="ECO:0000313" key="2">
    <source>
        <dbReference type="EMBL" id="KAK7307119.1"/>
    </source>
</evidence>
<comment type="caution">
    <text evidence="2">The sequence shown here is derived from an EMBL/GenBank/DDBJ whole genome shotgun (WGS) entry which is preliminary data.</text>
</comment>
<evidence type="ECO:0000256" key="1">
    <source>
        <dbReference type="SAM" id="MobiDB-lite"/>
    </source>
</evidence>